<keyword evidence="2" id="KW-1185">Reference proteome</keyword>
<dbReference type="Proteomes" id="UP000070475">
    <property type="component" value="Unassembled WGS sequence"/>
</dbReference>
<sequence>MHLSPLPCGIDESSFNKLLSCPQRLRIEREGIGRSVFAGFFVGASWKKGTYFSENQEILRFKWKK</sequence>
<dbReference type="EMBL" id="LIRB01000149">
    <property type="protein sequence ID" value="KWX69377.1"/>
    <property type="molecule type" value="Genomic_DNA"/>
</dbReference>
<comment type="caution">
    <text evidence="1">The sequence shown here is derived from an EMBL/GenBank/DDBJ whole genome shotgun (WGS) entry which is preliminary data.</text>
</comment>
<reference evidence="1 2" key="1">
    <citation type="submission" date="2015-08" db="EMBL/GenBank/DDBJ databases">
        <title>Genomes of Paenibacillus riograndensis.</title>
        <authorList>
            <person name="Sant'Anna F.H."/>
            <person name="Souza R."/>
            <person name="Ambrosini A."/>
            <person name="Bach E."/>
            <person name="Fernandes G."/>
            <person name="Balsanelli E."/>
            <person name="Baura V.A."/>
            <person name="Pedrosa F.O."/>
            <person name="Souza E.M."/>
            <person name="Passaglia L."/>
        </authorList>
    </citation>
    <scope>NUCLEOTIDE SEQUENCE [LARGE SCALE GENOMIC DNA]</scope>
    <source>
        <strain evidence="1 2">CAS34</strain>
    </source>
</reference>
<protein>
    <submittedName>
        <fullName evidence="1">Uncharacterized protein</fullName>
    </submittedName>
</protein>
<dbReference type="PATRIC" id="fig|483937.3.peg.91"/>
<evidence type="ECO:0000313" key="1">
    <source>
        <dbReference type="EMBL" id="KWX69377.1"/>
    </source>
</evidence>
<organism evidence="1 2">
    <name type="scientific">Paenibacillus riograndensis</name>
    <dbReference type="NCBI Taxonomy" id="483937"/>
    <lineage>
        <taxon>Bacteria</taxon>
        <taxon>Bacillati</taxon>
        <taxon>Bacillota</taxon>
        <taxon>Bacilli</taxon>
        <taxon>Bacillales</taxon>
        <taxon>Paenibacillaceae</taxon>
        <taxon>Paenibacillus</taxon>
        <taxon>Paenibacillus sonchi group</taxon>
    </lineage>
</organism>
<dbReference type="AlphaFoldDB" id="A0A132TDG4"/>
<name>A0A132TDG4_9BACL</name>
<gene>
    <name evidence="1" type="ORF">AMQ84_30760</name>
</gene>
<accession>A0A132TDG4</accession>
<proteinExistence type="predicted"/>
<evidence type="ECO:0000313" key="2">
    <source>
        <dbReference type="Proteomes" id="UP000070475"/>
    </source>
</evidence>